<keyword evidence="2" id="KW-1185">Reference proteome</keyword>
<name>A0A1R3RWN8_ASPC5</name>
<dbReference type="PANTHER" id="PTHR10909">
    <property type="entry name" value="ELECTRON TRANSPORT OXIDOREDUCTASE"/>
    <property type="match status" value="1"/>
</dbReference>
<dbReference type="Proteomes" id="UP000188318">
    <property type="component" value="Unassembled WGS sequence"/>
</dbReference>
<dbReference type="GO" id="GO:0003997">
    <property type="term" value="F:acyl-CoA oxidase activity"/>
    <property type="evidence" value="ECO:0007669"/>
    <property type="project" value="InterPro"/>
</dbReference>
<accession>A0A1R3RWN8</accession>
<dbReference type="SUPFAM" id="SSF47203">
    <property type="entry name" value="Acyl-CoA dehydrogenase C-terminal domain-like"/>
    <property type="match status" value="1"/>
</dbReference>
<dbReference type="VEuPathDB" id="FungiDB:ASPCADRAFT_513043"/>
<dbReference type="InterPro" id="IPR012258">
    <property type="entry name" value="Acyl-CoA_oxidase"/>
</dbReference>
<dbReference type="PANTHER" id="PTHR10909:SF382">
    <property type="entry name" value="ACYL-COENZYME A OXIDASE"/>
    <property type="match status" value="1"/>
</dbReference>
<dbReference type="AlphaFoldDB" id="A0A1R3RWN8"/>
<dbReference type="STRING" id="602072.A0A1R3RWN8"/>
<dbReference type="EMBL" id="KV907495">
    <property type="protein sequence ID" value="OOF98898.1"/>
    <property type="molecule type" value="Genomic_DNA"/>
</dbReference>
<dbReference type="OrthoDB" id="538336at2759"/>
<evidence type="ECO:0000313" key="2">
    <source>
        <dbReference type="Proteomes" id="UP000188318"/>
    </source>
</evidence>
<dbReference type="InterPro" id="IPR046373">
    <property type="entry name" value="Acyl-CoA_Oxase/DH_mid-dom_sf"/>
</dbReference>
<evidence type="ECO:0000313" key="1">
    <source>
        <dbReference type="EMBL" id="OOF98898.1"/>
    </source>
</evidence>
<dbReference type="OMA" id="SSWYVEQ"/>
<evidence type="ECO:0008006" key="3">
    <source>
        <dbReference type="Google" id="ProtNLM"/>
    </source>
</evidence>
<proteinExistence type="predicted"/>
<dbReference type="InterPro" id="IPR036250">
    <property type="entry name" value="AcylCo_DH-like_C"/>
</dbReference>
<dbReference type="SUPFAM" id="SSF56645">
    <property type="entry name" value="Acyl-CoA dehydrogenase NM domain-like"/>
    <property type="match status" value="1"/>
</dbReference>
<dbReference type="Gene3D" id="2.40.110.10">
    <property type="entry name" value="Butyryl-CoA Dehydrogenase, subunit A, domain 2"/>
    <property type="match status" value="1"/>
</dbReference>
<organism evidence="1 2">
    <name type="scientific">Aspergillus carbonarius (strain ITEM 5010)</name>
    <dbReference type="NCBI Taxonomy" id="602072"/>
    <lineage>
        <taxon>Eukaryota</taxon>
        <taxon>Fungi</taxon>
        <taxon>Dikarya</taxon>
        <taxon>Ascomycota</taxon>
        <taxon>Pezizomycotina</taxon>
        <taxon>Eurotiomycetes</taxon>
        <taxon>Eurotiomycetidae</taxon>
        <taxon>Eurotiales</taxon>
        <taxon>Aspergillaceae</taxon>
        <taxon>Aspergillus</taxon>
        <taxon>Aspergillus subgen. Circumdati</taxon>
    </lineage>
</organism>
<dbReference type="Gene3D" id="1.20.140.10">
    <property type="entry name" value="Butyryl-CoA Dehydrogenase, subunit A, domain 3"/>
    <property type="match status" value="1"/>
</dbReference>
<dbReference type="GO" id="GO:0071949">
    <property type="term" value="F:FAD binding"/>
    <property type="evidence" value="ECO:0007669"/>
    <property type="project" value="InterPro"/>
</dbReference>
<dbReference type="GO" id="GO:0055088">
    <property type="term" value="P:lipid homeostasis"/>
    <property type="evidence" value="ECO:0007669"/>
    <property type="project" value="TreeGrafter"/>
</dbReference>
<sequence length="561" mass="62588">MQSSTVDLLSSDLFKHHYEADPREAHLERSYHRARAMAKYWRLTVDDIIQFTPKLRQTHTDGIILRDTVAQTIFTIHHNLIAGTIAAYLPKRPDLEPLMNQIMQFDVVGSYMLTEVGHGCDARNIETVATRQSDGCFVLDTPNSAARKFMPPSTPVAGIPRIALVFARLLVDGEDRGIVPFIVPINNGRQMHQGIKAWRLPETGSGRVLNHDLTSFDHVHLPPTALLGDLTKPTNMRDQYLASIHRLSVGALIISLWIIPFLKGAAFIVGKYSQHRTVQEGLHGQTVPIISFRTQQLPVAHALAEAAVLEPFADWAIEQHKSPSISSGAKHALNVIFKVVALQHGRETLNHLIERSGARGMFPDDSLMQMESVCRVIASAEGEVLVLSIRSATELLLGRYRVPEAKTPGSLLERHENGFITELKKLLHKIKEHRSTEYNHYILPQCRPMLLAIGQRMAYEAAIDRGVDPDLLALYEAGAVKSDSSWYVEQLGLSRAAQFDMERQSCDAVVSQLDRHLDGLGIEPYCTAPMLSSSNWDAFVDASPLFTGDVVPRRDIREPKL</sequence>
<gene>
    <name evidence="1" type="ORF">ASPCADRAFT_513043</name>
</gene>
<dbReference type="GO" id="GO:0005504">
    <property type="term" value="F:fatty acid binding"/>
    <property type="evidence" value="ECO:0007669"/>
    <property type="project" value="TreeGrafter"/>
</dbReference>
<dbReference type="InterPro" id="IPR009100">
    <property type="entry name" value="AcylCoA_DH/oxidase_NM_dom_sf"/>
</dbReference>
<protein>
    <recommendedName>
        <fullName evidence="3">Acyl-CoA oxidase</fullName>
    </recommendedName>
</protein>
<reference evidence="2" key="1">
    <citation type="journal article" date="2017" name="Genome Biol.">
        <title>Comparative genomics reveals high biological diversity and specific adaptations in the industrially and medically important fungal genus Aspergillus.</title>
        <authorList>
            <person name="de Vries R.P."/>
            <person name="Riley R."/>
            <person name="Wiebenga A."/>
            <person name="Aguilar-Osorio G."/>
            <person name="Amillis S."/>
            <person name="Uchima C.A."/>
            <person name="Anderluh G."/>
            <person name="Asadollahi M."/>
            <person name="Askin M."/>
            <person name="Barry K."/>
            <person name="Battaglia E."/>
            <person name="Bayram O."/>
            <person name="Benocci T."/>
            <person name="Braus-Stromeyer S.A."/>
            <person name="Caldana C."/>
            <person name="Canovas D."/>
            <person name="Cerqueira G.C."/>
            <person name="Chen F."/>
            <person name="Chen W."/>
            <person name="Choi C."/>
            <person name="Clum A."/>
            <person name="Dos Santos R.A."/>
            <person name="Damasio A.R."/>
            <person name="Diallinas G."/>
            <person name="Emri T."/>
            <person name="Fekete E."/>
            <person name="Flipphi M."/>
            <person name="Freyberg S."/>
            <person name="Gallo A."/>
            <person name="Gournas C."/>
            <person name="Habgood R."/>
            <person name="Hainaut M."/>
            <person name="Harispe M.L."/>
            <person name="Henrissat B."/>
            <person name="Hilden K.S."/>
            <person name="Hope R."/>
            <person name="Hossain A."/>
            <person name="Karabika E."/>
            <person name="Karaffa L."/>
            <person name="Karanyi Z."/>
            <person name="Krasevec N."/>
            <person name="Kuo A."/>
            <person name="Kusch H."/>
            <person name="LaButti K."/>
            <person name="Lagendijk E.L."/>
            <person name="Lapidus A."/>
            <person name="Levasseur A."/>
            <person name="Lindquist E."/>
            <person name="Lipzen A."/>
            <person name="Logrieco A.F."/>
            <person name="MacCabe A."/>
            <person name="Maekelae M.R."/>
            <person name="Malavazi I."/>
            <person name="Melin P."/>
            <person name="Meyer V."/>
            <person name="Mielnichuk N."/>
            <person name="Miskei M."/>
            <person name="Molnar A.P."/>
            <person name="Mule G."/>
            <person name="Ngan C.Y."/>
            <person name="Orejas M."/>
            <person name="Orosz E."/>
            <person name="Ouedraogo J.P."/>
            <person name="Overkamp K.M."/>
            <person name="Park H.-S."/>
            <person name="Perrone G."/>
            <person name="Piumi F."/>
            <person name="Punt P.J."/>
            <person name="Ram A.F."/>
            <person name="Ramon A."/>
            <person name="Rauscher S."/>
            <person name="Record E."/>
            <person name="Riano-Pachon D.M."/>
            <person name="Robert V."/>
            <person name="Roehrig J."/>
            <person name="Ruller R."/>
            <person name="Salamov A."/>
            <person name="Salih N.S."/>
            <person name="Samson R.A."/>
            <person name="Sandor E."/>
            <person name="Sanguinetti M."/>
            <person name="Schuetze T."/>
            <person name="Sepcic K."/>
            <person name="Shelest E."/>
            <person name="Sherlock G."/>
            <person name="Sophianopoulou V."/>
            <person name="Squina F.M."/>
            <person name="Sun H."/>
            <person name="Susca A."/>
            <person name="Todd R.B."/>
            <person name="Tsang A."/>
            <person name="Unkles S.E."/>
            <person name="van de Wiele N."/>
            <person name="van Rossen-Uffink D."/>
            <person name="Oliveira J.V."/>
            <person name="Vesth T.C."/>
            <person name="Visser J."/>
            <person name="Yu J.-H."/>
            <person name="Zhou M."/>
            <person name="Andersen M.R."/>
            <person name="Archer D.B."/>
            <person name="Baker S.E."/>
            <person name="Benoit I."/>
            <person name="Brakhage A.A."/>
            <person name="Braus G.H."/>
            <person name="Fischer R."/>
            <person name="Frisvad J.C."/>
            <person name="Goldman G.H."/>
            <person name="Houbraken J."/>
            <person name="Oakley B."/>
            <person name="Pocsi I."/>
            <person name="Scazzocchio C."/>
            <person name="Seiboth B."/>
            <person name="vanKuyk P.A."/>
            <person name="Wortman J."/>
            <person name="Dyer P.S."/>
            <person name="Grigoriev I.V."/>
        </authorList>
    </citation>
    <scope>NUCLEOTIDE SEQUENCE [LARGE SCALE GENOMIC DNA]</scope>
    <source>
        <strain evidence="2">ITEM 5010</strain>
    </source>
</reference>
<dbReference type="GO" id="GO:0005777">
    <property type="term" value="C:peroxisome"/>
    <property type="evidence" value="ECO:0007669"/>
    <property type="project" value="InterPro"/>
</dbReference>
<dbReference type="GO" id="GO:0033540">
    <property type="term" value="P:fatty acid beta-oxidation using acyl-CoA oxidase"/>
    <property type="evidence" value="ECO:0007669"/>
    <property type="project" value="TreeGrafter"/>
</dbReference>